<dbReference type="Proteomes" id="UP000294881">
    <property type="component" value="Unassembled WGS sequence"/>
</dbReference>
<name>A0A4R2GW50_9HYPH</name>
<reference evidence="1 2" key="1">
    <citation type="submission" date="2019-03" db="EMBL/GenBank/DDBJ databases">
        <title>Genomic Encyclopedia of Type Strains, Phase IV (KMG-IV): sequencing the most valuable type-strain genomes for metagenomic binning, comparative biology and taxonomic classification.</title>
        <authorList>
            <person name="Goeker M."/>
        </authorList>
    </citation>
    <scope>NUCLEOTIDE SEQUENCE [LARGE SCALE GENOMIC DNA]</scope>
    <source>
        <strain evidence="1 2">DSM 22958</strain>
    </source>
</reference>
<dbReference type="RefSeq" id="WP_132003415.1">
    <property type="nucleotide sequence ID" value="NZ_JBHUNN010000002.1"/>
</dbReference>
<dbReference type="EMBL" id="SLWL01000002">
    <property type="protein sequence ID" value="TCO15228.1"/>
    <property type="molecule type" value="Genomic_DNA"/>
</dbReference>
<dbReference type="AlphaFoldDB" id="A0A4R2GW50"/>
<accession>A0A4R2GW50</accession>
<protein>
    <submittedName>
        <fullName evidence="1">Uncharacterized protein</fullName>
    </submittedName>
</protein>
<evidence type="ECO:0000313" key="1">
    <source>
        <dbReference type="EMBL" id="TCO15228.1"/>
    </source>
</evidence>
<organism evidence="1 2">
    <name type="scientific">Camelimonas lactis</name>
    <dbReference type="NCBI Taxonomy" id="659006"/>
    <lineage>
        <taxon>Bacteria</taxon>
        <taxon>Pseudomonadati</taxon>
        <taxon>Pseudomonadota</taxon>
        <taxon>Alphaproteobacteria</taxon>
        <taxon>Hyphomicrobiales</taxon>
        <taxon>Chelatococcaceae</taxon>
        <taxon>Camelimonas</taxon>
    </lineage>
</organism>
<keyword evidence="2" id="KW-1185">Reference proteome</keyword>
<proteinExistence type="predicted"/>
<sequence>MMGTRSRFTNEEFDAFTGWRRLLNWRPGHLKRIKRQFWRRTRRQARRELRASVEDRDLTGDRPLCPALDDPFWADYLPSRNWRETTAHKDAFTVARAMGGAVRERRT</sequence>
<evidence type="ECO:0000313" key="2">
    <source>
        <dbReference type="Proteomes" id="UP000294881"/>
    </source>
</evidence>
<comment type="caution">
    <text evidence="1">The sequence shown here is derived from an EMBL/GenBank/DDBJ whole genome shotgun (WGS) entry which is preliminary data.</text>
</comment>
<gene>
    <name evidence="1" type="ORF">EV666_102206</name>
</gene>